<keyword evidence="2" id="KW-1185">Reference proteome</keyword>
<proteinExistence type="predicted"/>
<comment type="caution">
    <text evidence="1">The sequence shown here is derived from an EMBL/GenBank/DDBJ whole genome shotgun (WGS) entry which is preliminary data.</text>
</comment>
<evidence type="ECO:0000313" key="2">
    <source>
        <dbReference type="Proteomes" id="UP000322873"/>
    </source>
</evidence>
<dbReference type="EMBL" id="VICG01000002">
    <property type="protein sequence ID" value="KAA8575631.1"/>
    <property type="molecule type" value="Genomic_DNA"/>
</dbReference>
<accession>A0A5M9K279</accession>
<dbReference type="Proteomes" id="UP000322873">
    <property type="component" value="Unassembled WGS sequence"/>
</dbReference>
<organism evidence="1 2">
    <name type="scientific">Monilinia fructicola</name>
    <name type="common">Brown rot fungus</name>
    <name type="synonym">Ciboria fructicola</name>
    <dbReference type="NCBI Taxonomy" id="38448"/>
    <lineage>
        <taxon>Eukaryota</taxon>
        <taxon>Fungi</taxon>
        <taxon>Dikarya</taxon>
        <taxon>Ascomycota</taxon>
        <taxon>Pezizomycotina</taxon>
        <taxon>Leotiomycetes</taxon>
        <taxon>Helotiales</taxon>
        <taxon>Sclerotiniaceae</taxon>
        <taxon>Monilinia</taxon>
    </lineage>
</organism>
<evidence type="ECO:0000313" key="1">
    <source>
        <dbReference type="EMBL" id="KAA8575631.1"/>
    </source>
</evidence>
<sequence length="71" mass="7871">MGNFEHGQKWIPNGGLASCSYVPTDLGRPTARKDISTTIFISFQSFRANLKLPEISNLNSITPSLQKQIPH</sequence>
<name>A0A5M9K279_MONFR</name>
<protein>
    <submittedName>
        <fullName evidence="1">Uncharacterized protein</fullName>
    </submittedName>
</protein>
<dbReference type="AlphaFoldDB" id="A0A5M9K279"/>
<reference evidence="1 2" key="1">
    <citation type="submission" date="2019-06" db="EMBL/GenBank/DDBJ databases">
        <title>Genome Sequence of the Brown Rot Fungal Pathogen Monilinia fructicola.</title>
        <authorList>
            <person name="De Miccolis Angelini R.M."/>
            <person name="Landi L."/>
            <person name="Abate D."/>
            <person name="Pollastro S."/>
            <person name="Romanazzi G."/>
            <person name="Faretra F."/>
        </authorList>
    </citation>
    <scope>NUCLEOTIDE SEQUENCE [LARGE SCALE GENOMIC DNA]</scope>
    <source>
        <strain evidence="1 2">Mfrc123</strain>
    </source>
</reference>
<gene>
    <name evidence="1" type="ORF">EYC84_004755</name>
</gene>